<organism evidence="1">
    <name type="scientific">freshwater metagenome</name>
    <dbReference type="NCBI Taxonomy" id="449393"/>
    <lineage>
        <taxon>unclassified sequences</taxon>
        <taxon>metagenomes</taxon>
        <taxon>ecological metagenomes</taxon>
    </lineage>
</organism>
<name>A0A6J6L7R0_9ZZZZ</name>
<dbReference type="AlphaFoldDB" id="A0A6J6L7R0"/>
<dbReference type="EMBL" id="CAEZWJ010000027">
    <property type="protein sequence ID" value="CAB4656813.1"/>
    <property type="molecule type" value="Genomic_DNA"/>
</dbReference>
<accession>A0A6J6L7R0</accession>
<dbReference type="InterPro" id="IPR036388">
    <property type="entry name" value="WH-like_DNA-bd_sf"/>
</dbReference>
<dbReference type="InterPro" id="IPR036390">
    <property type="entry name" value="WH_DNA-bd_sf"/>
</dbReference>
<reference evidence="1" key="1">
    <citation type="submission" date="2020-05" db="EMBL/GenBank/DDBJ databases">
        <authorList>
            <person name="Chiriac C."/>
            <person name="Salcher M."/>
            <person name="Ghai R."/>
            <person name="Kavagutti S V."/>
        </authorList>
    </citation>
    <scope>NUCLEOTIDE SEQUENCE</scope>
</reference>
<gene>
    <name evidence="1" type="ORF">UFOPK2214_00963</name>
</gene>
<dbReference type="Gene3D" id="1.10.10.10">
    <property type="entry name" value="Winged helix-like DNA-binding domain superfamily/Winged helix DNA-binding domain"/>
    <property type="match status" value="1"/>
</dbReference>
<sequence length="130" mass="14476">MPRTGVTRAHHGMSILEQEPSINGENPFKCLSRGVESDVLCVLGRSTTARTGSEIATITDRSRSQIQNVLRYLAMNNVVISDKKDGWWFNTLNPEHPLEPLIRQIAEMRLPSATEEELPSAPHALDAIDE</sequence>
<proteinExistence type="predicted"/>
<dbReference type="SUPFAM" id="SSF46785">
    <property type="entry name" value="Winged helix' DNA-binding domain"/>
    <property type="match status" value="1"/>
</dbReference>
<protein>
    <submittedName>
        <fullName evidence="1">Unannotated protein</fullName>
    </submittedName>
</protein>
<evidence type="ECO:0000313" key="1">
    <source>
        <dbReference type="EMBL" id="CAB4656813.1"/>
    </source>
</evidence>